<evidence type="ECO:0000313" key="1">
    <source>
        <dbReference type="EMBL" id="UTO14018.1"/>
    </source>
</evidence>
<dbReference type="Proteomes" id="UP001059607">
    <property type="component" value="Chromosome"/>
</dbReference>
<dbReference type="RefSeq" id="WP_152981138.1">
    <property type="nucleotide sequence ID" value="NZ_CP101125.1"/>
</dbReference>
<proteinExistence type="predicted"/>
<dbReference type="EMBL" id="CP101125">
    <property type="protein sequence ID" value="UTO14018.1"/>
    <property type="molecule type" value="Genomic_DNA"/>
</dbReference>
<name>A0ABY5EFH6_9PSED</name>
<protein>
    <submittedName>
        <fullName evidence="1">Uncharacterized protein</fullName>
    </submittedName>
</protein>
<organism evidence="1 2">
    <name type="scientific">Pseudomonas nunensis</name>
    <dbReference type="NCBI Taxonomy" id="2961896"/>
    <lineage>
        <taxon>Bacteria</taxon>
        <taxon>Pseudomonadati</taxon>
        <taxon>Pseudomonadota</taxon>
        <taxon>Gammaproteobacteria</taxon>
        <taxon>Pseudomonadales</taxon>
        <taxon>Pseudomonadaceae</taxon>
        <taxon>Pseudomonas</taxon>
    </lineage>
</organism>
<evidence type="ECO:0000313" key="2">
    <source>
        <dbReference type="Proteomes" id="UP001059607"/>
    </source>
</evidence>
<sequence>MSNSSMKAVYFSYPSGFLFSVDTMNENSGRFSGQFQKRNNNVELVSGGFNFYNSQNRTDLVFSSNTDDWSLTAPYSNGAPFFESWSVRRTSKSNAADFTDMEFNMDLSGQGGSWFGSTDWWGTGKF</sequence>
<keyword evidence="2" id="KW-1185">Reference proteome</keyword>
<accession>A0ABY5EFH6</accession>
<gene>
    <name evidence="1" type="ORF">NK667_28285</name>
</gene>
<reference evidence="1" key="1">
    <citation type="submission" date="2022-07" db="EMBL/GenBank/DDBJ databases">
        <title>Pseudomonas nunamit sp. nov. an antifungal species isolated from Greenland.</title>
        <authorList>
            <person name="Ntana F."/>
            <person name="Hennessy R.C."/>
            <person name="Zervas A."/>
            <person name="Stougaard P."/>
        </authorList>
    </citation>
    <scope>NUCLEOTIDE SEQUENCE</scope>
    <source>
        <strain evidence="1">In5</strain>
    </source>
</reference>